<name>A0ABT1HSJ9_STRSD</name>
<dbReference type="InterPro" id="IPR000073">
    <property type="entry name" value="AB_hydrolase_1"/>
</dbReference>
<feature type="domain" description="AB hydrolase-1" evidence="1">
    <location>
        <begin position="29"/>
        <end position="282"/>
    </location>
</feature>
<accession>A0ABT1HSJ9</accession>
<gene>
    <name evidence="2" type="ORF">LX15_002175</name>
</gene>
<sequence>MTSPGDSVVGTRVGGFAVRDHGGSGPTALLLHGSGHNLEAWEPFVARVRDRLRLVAVDLRGHGRTMLESSDAEQYWRDIGPLVAGLGLRRPVLVGHSLGGYAATAFAASGGACAAVVAVDGFVPDPRERVEQETALRDQAEWERSLWEAFRYGWRASEAELAEHLRSRPDPLGLYQGVDPAAVTALLRRSFVPDGAGGWLRRPTMDEIRRLSRAPEGEIYPSVEVYDRVTVPMLLVMASQGFYWTRYEQMARVAAAGGNRRLVTVEGGHNLVMQQPERLAEVVVDFVSSLPALVSED</sequence>
<dbReference type="InterPro" id="IPR050266">
    <property type="entry name" value="AB_hydrolase_sf"/>
</dbReference>
<dbReference type="SUPFAM" id="SSF53474">
    <property type="entry name" value="alpha/beta-Hydrolases"/>
    <property type="match status" value="1"/>
</dbReference>
<dbReference type="Gene3D" id="3.40.50.1820">
    <property type="entry name" value="alpha/beta hydrolase"/>
    <property type="match status" value="1"/>
</dbReference>
<proteinExistence type="predicted"/>
<keyword evidence="3" id="KW-1185">Reference proteome</keyword>
<protein>
    <submittedName>
        <fullName evidence="2">Pimeloyl-ACP methyl ester carboxylesterase</fullName>
    </submittedName>
</protein>
<evidence type="ECO:0000259" key="1">
    <source>
        <dbReference type="Pfam" id="PF12697"/>
    </source>
</evidence>
<dbReference type="Pfam" id="PF12697">
    <property type="entry name" value="Abhydrolase_6"/>
    <property type="match status" value="1"/>
</dbReference>
<evidence type="ECO:0000313" key="2">
    <source>
        <dbReference type="EMBL" id="MCP2258481.1"/>
    </source>
</evidence>
<dbReference type="InterPro" id="IPR029058">
    <property type="entry name" value="AB_hydrolase_fold"/>
</dbReference>
<dbReference type="Proteomes" id="UP001205311">
    <property type="component" value="Unassembled WGS sequence"/>
</dbReference>
<reference evidence="2 3" key="1">
    <citation type="submission" date="2022-06" db="EMBL/GenBank/DDBJ databases">
        <title>Genomic Encyclopedia of Archaeal and Bacterial Type Strains, Phase II (KMG-II): from individual species to whole genera.</title>
        <authorList>
            <person name="Goeker M."/>
        </authorList>
    </citation>
    <scope>NUCLEOTIDE SEQUENCE [LARGE SCALE GENOMIC DNA]</scope>
    <source>
        <strain evidence="2 3">DSM 40477</strain>
    </source>
</reference>
<organism evidence="2 3">
    <name type="scientific">Streptoalloteichus tenebrarius (strain ATCC 17920 / DSM 40477 / JCM 4838 / CBS 697.72 / NBRC 16177 / NCIMB 11028 / NRRL B-12390 / A12253. 1 / ISP 5477)</name>
    <name type="common">Streptomyces tenebrarius</name>
    <dbReference type="NCBI Taxonomy" id="1933"/>
    <lineage>
        <taxon>Bacteria</taxon>
        <taxon>Bacillati</taxon>
        <taxon>Actinomycetota</taxon>
        <taxon>Actinomycetes</taxon>
        <taxon>Pseudonocardiales</taxon>
        <taxon>Pseudonocardiaceae</taxon>
        <taxon>Streptoalloteichus</taxon>
    </lineage>
</organism>
<dbReference type="RefSeq" id="WP_253669394.1">
    <property type="nucleotide sequence ID" value="NZ_JAMTCP010000008.1"/>
</dbReference>
<comment type="caution">
    <text evidence="2">The sequence shown here is derived from an EMBL/GenBank/DDBJ whole genome shotgun (WGS) entry which is preliminary data.</text>
</comment>
<evidence type="ECO:0000313" key="3">
    <source>
        <dbReference type="Proteomes" id="UP001205311"/>
    </source>
</evidence>
<dbReference type="PANTHER" id="PTHR43798:SF33">
    <property type="entry name" value="HYDROLASE, PUTATIVE (AFU_ORTHOLOGUE AFUA_2G14860)-RELATED"/>
    <property type="match status" value="1"/>
</dbReference>
<dbReference type="EMBL" id="JAMTCP010000008">
    <property type="protein sequence ID" value="MCP2258481.1"/>
    <property type="molecule type" value="Genomic_DNA"/>
</dbReference>
<dbReference type="PANTHER" id="PTHR43798">
    <property type="entry name" value="MONOACYLGLYCEROL LIPASE"/>
    <property type="match status" value="1"/>
</dbReference>